<feature type="domain" description="YbaK/aminoacyl-tRNA synthetase-associated" evidence="2">
    <location>
        <begin position="237"/>
        <end position="359"/>
    </location>
</feature>
<evidence type="ECO:0000256" key="1">
    <source>
        <dbReference type="SAM" id="MobiDB-lite"/>
    </source>
</evidence>
<evidence type="ECO:0000313" key="3">
    <source>
        <dbReference type="EMBL" id="CBZ33927.1"/>
    </source>
</evidence>
<protein>
    <recommendedName>
        <fullName evidence="2">YbaK/aminoacyl-tRNA synthetase-associated domain-containing protein</fullName>
    </recommendedName>
</protein>
<name>E9BFA1_LEIDO</name>
<accession>E9BFA1</accession>
<organism evidence="3 4">
    <name type="scientific">Leishmania donovani</name>
    <dbReference type="NCBI Taxonomy" id="5661"/>
    <lineage>
        <taxon>Eukaryota</taxon>
        <taxon>Discoba</taxon>
        <taxon>Euglenozoa</taxon>
        <taxon>Kinetoplastea</taxon>
        <taxon>Metakinetoplastina</taxon>
        <taxon>Trypanosomatida</taxon>
        <taxon>Trypanosomatidae</taxon>
        <taxon>Leishmaniinae</taxon>
        <taxon>Leishmania</taxon>
    </lineage>
</organism>
<feature type="compositionally biased region" description="Pro residues" evidence="1">
    <location>
        <begin position="95"/>
        <end position="108"/>
    </location>
</feature>
<dbReference type="EMBL" id="FR799608">
    <property type="protein sequence ID" value="CBZ33927.1"/>
    <property type="molecule type" value="Genomic_DNA"/>
</dbReference>
<dbReference type="CDD" id="cd04332">
    <property type="entry name" value="YbaK_like"/>
    <property type="match status" value="1"/>
</dbReference>
<dbReference type="RefSeq" id="XP_003860632.1">
    <property type="nucleotide sequence ID" value="XM_003860584.1"/>
</dbReference>
<proteinExistence type="predicted"/>
<dbReference type="KEGG" id="ldo:LDBPK_211150"/>
<dbReference type="Gene3D" id="3.90.960.10">
    <property type="entry name" value="YbaK/aminoacyl-tRNA synthetase-associated domain"/>
    <property type="match status" value="1"/>
</dbReference>
<evidence type="ECO:0000313" key="4">
    <source>
        <dbReference type="Proteomes" id="UP000008980"/>
    </source>
</evidence>
<dbReference type="PANTHER" id="PTHR30411:SF4">
    <property type="entry name" value="YBAK_AMINOACYL-TRNA SYNTHETASE-ASSOCIATED DOMAIN-CONTAINING PROTEIN"/>
    <property type="match status" value="1"/>
</dbReference>
<reference evidence="4" key="2">
    <citation type="submission" date="2011-02" db="EMBL/GenBank/DDBJ databases">
        <title>Whole genome sequencing of Leishmania donovani clinical lines reveals dynamic variation related to drug resistance.</title>
        <authorList>
            <person name="Downing T."/>
            <person name="Imamura H."/>
            <person name="Sanders M."/>
            <person name="Decuypere S."/>
            <person name="Hertz-Fowler C."/>
            <person name="Clark T.G."/>
            <person name="Rijal S."/>
            <person name="Sundar S."/>
            <person name="Quail M.A."/>
            <person name="De Doncker S."/>
            <person name="Maes I."/>
            <person name="Vanaerschot M."/>
            <person name="Stark O."/>
            <person name="Schonian G."/>
            <person name="Dujardin J.C."/>
            <person name="Berriman M."/>
        </authorList>
    </citation>
    <scope>NUCLEOTIDE SEQUENCE [LARGE SCALE GENOMIC DNA]</scope>
    <source>
        <strain evidence="4">BPK282A1</strain>
    </source>
</reference>
<dbReference type="SUPFAM" id="SSF55826">
    <property type="entry name" value="YbaK/ProRS associated domain"/>
    <property type="match status" value="1"/>
</dbReference>
<dbReference type="PhylomeDB" id="E9BFA1"/>
<dbReference type="InterPro" id="IPR007214">
    <property type="entry name" value="YbaK/aa-tRNA-synth-assoc-dom"/>
</dbReference>
<feature type="region of interest" description="Disordered" evidence="1">
    <location>
        <begin position="84"/>
        <end position="108"/>
    </location>
</feature>
<dbReference type="PANTHER" id="PTHR30411">
    <property type="entry name" value="CYTOPLASMIC PROTEIN"/>
    <property type="match status" value="1"/>
</dbReference>
<sequence length="382" mass="41550">MMGSCLRVSLSSALHALPAPLPLPIPPDLLCPRCPFRDEILAVCVFLFLTHCMCGRVRRALPTSHTTRRLLPLLFLFPRLGTDTRTRGPRSSPVHPLPLQPPSSPLPFPPMPAAAAAAAASSVGQRLAQLVQRFDVIESGLKHVQQQLRHGAPGGAAAGAASSDASLCRASSTAKAPGNLPALQPDPKDPLEVARLRRHCVDSGLHSTEFLWVPSNYYQENLQWRRDALRAPTIRHLCKTVLMENTHCTNKDCAERNNSRYYLVVYQYVDRFNSDMVGRAIQELNPGMGKKKFNFRLADPAEAEKLTGVRSGAVAPFGTAIPIPVIVSIGITKLAPPTFYVGGGHVDCKCRLDAAEFIRVSNAIVAPISVPLTDEELEQIAD</sequence>
<dbReference type="InterPro" id="IPR036754">
    <property type="entry name" value="YbaK/aa-tRNA-synt-asso_dom_sf"/>
</dbReference>
<dbReference type="Proteomes" id="UP000008980">
    <property type="component" value="Chromosome 21"/>
</dbReference>
<reference evidence="3 4" key="1">
    <citation type="journal article" date="2011" name="Genome Res.">
        <title>Whole genome sequencing of multiple Leishmania donovani clinical isolates provides insights into population structure and mechanisms of drug resistance.</title>
        <authorList>
            <person name="Downing T."/>
            <person name="Imamura H."/>
            <person name="Decuypere S."/>
            <person name="Clark T.G."/>
            <person name="Coombs G.H."/>
            <person name="Cotton J.A."/>
            <person name="Hilley J.D."/>
            <person name="de Doncker S."/>
            <person name="Maes I."/>
            <person name="Mottram J.C."/>
            <person name="Quail M.A."/>
            <person name="Rijal S."/>
            <person name="Sanders M."/>
            <person name="Schonian G."/>
            <person name="Stark O."/>
            <person name="Sundar S."/>
            <person name="Vanaerschot M."/>
            <person name="Hertz-Fowler C."/>
            <person name="Dujardin J.C."/>
            <person name="Berriman M."/>
        </authorList>
    </citation>
    <scope>NUCLEOTIDE SEQUENCE [LARGE SCALE GENOMIC DNA]</scope>
    <source>
        <strain evidence="3 4">BPK282A1</strain>
    </source>
</reference>
<dbReference type="Pfam" id="PF04073">
    <property type="entry name" value="tRNA_edit"/>
    <property type="match status" value="1"/>
</dbReference>
<dbReference type="GO" id="GO:0002161">
    <property type="term" value="F:aminoacyl-tRNA deacylase activity"/>
    <property type="evidence" value="ECO:0007669"/>
    <property type="project" value="InterPro"/>
</dbReference>
<dbReference type="AlphaFoldDB" id="E9BFA1"/>
<evidence type="ECO:0000259" key="2">
    <source>
        <dbReference type="Pfam" id="PF04073"/>
    </source>
</evidence>
<dbReference type="OMA" id="MENTHCT"/>
<dbReference type="VEuPathDB" id="TriTrypDB:LdBPK_211150.1"/>
<gene>
    <name evidence="3" type="ORF">LDBPK_211150</name>
</gene>
<dbReference type="GeneID" id="13386435"/>
<dbReference type="FunFam" id="3.90.960.10:FF:000013">
    <property type="entry name" value="Aminoacyl-tRNA editing domain containing protein, putative"/>
    <property type="match status" value="1"/>
</dbReference>